<dbReference type="AlphaFoldDB" id="A0A1V4FJV1"/>
<evidence type="ECO:0000313" key="2">
    <source>
        <dbReference type="Proteomes" id="UP000189795"/>
    </source>
</evidence>
<dbReference type="PANTHER" id="PTHR10948:SF23">
    <property type="entry name" value="TRANSPOSASE INSI FOR INSERTION SEQUENCE ELEMENT IS30A-RELATED"/>
    <property type="match status" value="1"/>
</dbReference>
<organism evidence="1 2">
    <name type="scientific">Limosilactobacillus reuteri</name>
    <name type="common">Lactobacillus reuteri</name>
    <dbReference type="NCBI Taxonomy" id="1598"/>
    <lineage>
        <taxon>Bacteria</taxon>
        <taxon>Bacillati</taxon>
        <taxon>Bacillota</taxon>
        <taxon>Bacilli</taxon>
        <taxon>Lactobacillales</taxon>
        <taxon>Lactobacillaceae</taxon>
        <taxon>Limosilactobacillus</taxon>
    </lineage>
</organism>
<dbReference type="GO" id="GO:0004803">
    <property type="term" value="F:transposase activity"/>
    <property type="evidence" value="ECO:0007669"/>
    <property type="project" value="TreeGrafter"/>
</dbReference>
<evidence type="ECO:0000313" key="1">
    <source>
        <dbReference type="EMBL" id="OPG87708.1"/>
    </source>
</evidence>
<dbReference type="GO" id="GO:0032196">
    <property type="term" value="P:transposition"/>
    <property type="evidence" value="ECO:0007669"/>
    <property type="project" value="TreeGrafter"/>
</dbReference>
<dbReference type="EMBL" id="MWVS01000111">
    <property type="protein sequence ID" value="OPG87708.1"/>
    <property type="molecule type" value="Genomic_DNA"/>
</dbReference>
<comment type="caution">
    <text evidence="1">The sequence shown here is derived from an EMBL/GenBank/DDBJ whole genome shotgun (WGS) entry which is preliminary data.</text>
</comment>
<dbReference type="Proteomes" id="UP000189795">
    <property type="component" value="Unassembled WGS sequence"/>
</dbReference>
<proteinExistence type="predicted"/>
<dbReference type="RefSeq" id="WP_143449035.1">
    <property type="nucleotide sequence ID" value="NZ_MWVS01000111.1"/>
</dbReference>
<feature type="non-terminal residue" evidence="1">
    <location>
        <position position="188"/>
    </location>
</feature>
<dbReference type="GO" id="GO:0005829">
    <property type="term" value="C:cytosol"/>
    <property type="evidence" value="ECO:0007669"/>
    <property type="project" value="TreeGrafter"/>
</dbReference>
<name>A0A1V4FJV1_LIMRT</name>
<gene>
    <name evidence="1" type="ORF">B5D07_09490</name>
</gene>
<reference evidence="1 2" key="1">
    <citation type="submission" date="2017-03" db="EMBL/GenBank/DDBJ databases">
        <title>Antibiotic resistance of probiotic microorganisms.</title>
        <authorList>
            <person name="Sanudo A.I."/>
            <person name="Olivares M."/>
            <person name="Banuelos O."/>
        </authorList>
    </citation>
    <scope>NUCLEOTIDE SEQUENCE [LARGE SCALE GENOMIC DNA]</scope>
    <source>
        <strain evidence="1 2">CECT8605</strain>
    </source>
</reference>
<dbReference type="NCBIfam" id="NF033563">
    <property type="entry name" value="transpos_IS30"/>
    <property type="match status" value="1"/>
</dbReference>
<sequence>MTYTHLTTNELTIIAHSFVQKLKAYRVAQMINRCAETVYRVYRYLETGASIADYQDHYMRNKQRCGRKRTQLSLAELTYINDKIAQGWTPDTIIGRAERPISCNLRTLYRMFERGQFGFDVRSLPMRGKRHPNGYVERRGKAGQLGRSIHERAKDFPHYATEFGHLEADTVQGKKHQGAVMTLTERQS</sequence>
<dbReference type="InterPro" id="IPR051917">
    <property type="entry name" value="Transposase-Integrase"/>
</dbReference>
<accession>A0A1V4FJV1</accession>
<dbReference type="InterPro" id="IPR053392">
    <property type="entry name" value="Transposase_IS30-like"/>
</dbReference>
<protein>
    <submittedName>
        <fullName evidence="1">IS30 family transposase</fullName>
    </submittedName>
</protein>
<dbReference type="PANTHER" id="PTHR10948">
    <property type="entry name" value="TRANSPOSASE"/>
    <property type="match status" value="1"/>
</dbReference>